<dbReference type="InterPro" id="IPR013785">
    <property type="entry name" value="Aldolase_TIM"/>
</dbReference>
<dbReference type="GO" id="GO:0005737">
    <property type="term" value="C:cytoplasm"/>
    <property type="evidence" value="ECO:0007669"/>
    <property type="project" value="TreeGrafter"/>
</dbReference>
<dbReference type="AlphaFoldDB" id="A0A9D1TA00"/>
<dbReference type="InterPro" id="IPR036206">
    <property type="entry name" value="ThiamineP_synth_sf"/>
</dbReference>
<dbReference type="GO" id="GO:0009228">
    <property type="term" value="P:thiamine biosynthetic process"/>
    <property type="evidence" value="ECO:0007669"/>
    <property type="project" value="UniProtKB-KW"/>
</dbReference>
<dbReference type="PANTHER" id="PTHR20857:SF15">
    <property type="entry name" value="THIAMINE-PHOSPHATE SYNTHASE"/>
    <property type="match status" value="1"/>
</dbReference>
<proteinExistence type="predicted"/>
<sequence length="188" mass="20669">MYEKIVAVTDRKLALRPFPEQIRRICGMRPAALVLREKDLTPEAYEKLAESVLEICREFQVPCILHNFPGAARALGVKNLHLPLPVLLSLSGEERAAFDRIGTSVHSPEQLRAAEEAGAAYVFAGHIYESQCKPGVPPRGLEFLREICGMSRIPVYAIGGIRRDAGQIREILDCGAAGACILSDMMRA</sequence>
<accession>A0A9D1TA00</accession>
<reference evidence="4" key="2">
    <citation type="journal article" date="2021" name="PeerJ">
        <title>Extensive microbial diversity within the chicken gut microbiome revealed by metagenomics and culture.</title>
        <authorList>
            <person name="Gilroy R."/>
            <person name="Ravi A."/>
            <person name="Getino M."/>
            <person name="Pursley I."/>
            <person name="Horton D.L."/>
            <person name="Alikhan N.F."/>
            <person name="Baker D."/>
            <person name="Gharbi K."/>
            <person name="Hall N."/>
            <person name="Watson M."/>
            <person name="Adriaenssens E.M."/>
            <person name="Foster-Nyarko E."/>
            <person name="Jarju S."/>
            <person name="Secka A."/>
            <person name="Antonio M."/>
            <person name="Oren A."/>
            <person name="Chaudhuri R.R."/>
            <person name="La Ragione R."/>
            <person name="Hildebrand F."/>
            <person name="Pallen M.J."/>
        </authorList>
    </citation>
    <scope>NUCLEOTIDE SEQUENCE</scope>
    <source>
        <strain evidence="4">CHK188-20938</strain>
    </source>
</reference>
<protein>
    <submittedName>
        <fullName evidence="4">Thiamine phosphate synthase</fullName>
    </submittedName>
</protein>
<dbReference type="PANTHER" id="PTHR20857">
    <property type="entry name" value="THIAMINE-PHOSPHATE PYROPHOSPHORYLASE"/>
    <property type="match status" value="1"/>
</dbReference>
<name>A0A9D1TA00_9FIRM</name>
<dbReference type="CDD" id="cd00564">
    <property type="entry name" value="TMP_TenI"/>
    <property type="match status" value="1"/>
</dbReference>
<evidence type="ECO:0000313" key="5">
    <source>
        <dbReference type="Proteomes" id="UP000824169"/>
    </source>
</evidence>
<dbReference type="GO" id="GO:0004789">
    <property type="term" value="F:thiamine-phosphate diphosphorylase activity"/>
    <property type="evidence" value="ECO:0007669"/>
    <property type="project" value="TreeGrafter"/>
</dbReference>
<keyword evidence="2" id="KW-0784">Thiamine biosynthesis</keyword>
<organism evidence="4 5">
    <name type="scientific">Candidatus Scatomonas pullistercoris</name>
    <dbReference type="NCBI Taxonomy" id="2840920"/>
    <lineage>
        <taxon>Bacteria</taxon>
        <taxon>Bacillati</taxon>
        <taxon>Bacillota</taxon>
        <taxon>Clostridia</taxon>
        <taxon>Lachnospirales</taxon>
        <taxon>Lachnospiraceae</taxon>
        <taxon>Lachnospiraceae incertae sedis</taxon>
        <taxon>Candidatus Scatomonas</taxon>
    </lineage>
</organism>
<dbReference type="Pfam" id="PF02581">
    <property type="entry name" value="TMP-TENI"/>
    <property type="match status" value="1"/>
</dbReference>
<dbReference type="EMBL" id="DVOO01000011">
    <property type="protein sequence ID" value="HIV24925.1"/>
    <property type="molecule type" value="Genomic_DNA"/>
</dbReference>
<dbReference type="InterPro" id="IPR022998">
    <property type="entry name" value="ThiamineP_synth_TenI"/>
</dbReference>
<evidence type="ECO:0000313" key="4">
    <source>
        <dbReference type="EMBL" id="HIV24925.1"/>
    </source>
</evidence>
<evidence type="ECO:0000256" key="1">
    <source>
        <dbReference type="ARBA" id="ARBA00004948"/>
    </source>
</evidence>
<dbReference type="Gene3D" id="3.20.20.70">
    <property type="entry name" value="Aldolase class I"/>
    <property type="match status" value="1"/>
</dbReference>
<evidence type="ECO:0000259" key="3">
    <source>
        <dbReference type="Pfam" id="PF02581"/>
    </source>
</evidence>
<feature type="domain" description="Thiamine phosphate synthase/TenI" evidence="3">
    <location>
        <begin position="6"/>
        <end position="183"/>
    </location>
</feature>
<comment type="caution">
    <text evidence="4">The sequence shown here is derived from an EMBL/GenBank/DDBJ whole genome shotgun (WGS) entry which is preliminary data.</text>
</comment>
<dbReference type="Proteomes" id="UP000824169">
    <property type="component" value="Unassembled WGS sequence"/>
</dbReference>
<reference evidence="4" key="1">
    <citation type="submission" date="2020-10" db="EMBL/GenBank/DDBJ databases">
        <authorList>
            <person name="Gilroy R."/>
        </authorList>
    </citation>
    <scope>NUCLEOTIDE SEQUENCE</scope>
    <source>
        <strain evidence="4">CHK188-20938</strain>
    </source>
</reference>
<dbReference type="SUPFAM" id="SSF51391">
    <property type="entry name" value="Thiamin phosphate synthase"/>
    <property type="match status" value="1"/>
</dbReference>
<evidence type="ECO:0000256" key="2">
    <source>
        <dbReference type="ARBA" id="ARBA00022977"/>
    </source>
</evidence>
<gene>
    <name evidence="4" type="ORF">IAB71_03920</name>
</gene>
<comment type="pathway">
    <text evidence="1">Cofactor biosynthesis; thiamine diphosphate biosynthesis.</text>
</comment>